<feature type="transmembrane region" description="Helical" evidence="1">
    <location>
        <begin position="44"/>
        <end position="66"/>
    </location>
</feature>
<keyword evidence="1" id="KW-1133">Transmembrane helix</keyword>
<protein>
    <submittedName>
        <fullName evidence="2">Uncharacterized protein</fullName>
    </submittedName>
</protein>
<dbReference type="AlphaFoldDB" id="A0A5B7IND0"/>
<accession>A0A5B7IND0</accession>
<evidence type="ECO:0000313" key="3">
    <source>
        <dbReference type="Proteomes" id="UP000324222"/>
    </source>
</evidence>
<dbReference type="EMBL" id="VSRR010063960">
    <property type="protein sequence ID" value="MPC83935.1"/>
    <property type="molecule type" value="Genomic_DNA"/>
</dbReference>
<sequence>MTNKIPRPHLTVRSKGGVTHLRLYLSDGVNCENESDILQGFNTVVTYITIVSGIALMCTCVFNIVVYSSAKMTERQTGQNRKEDHQVSRHFFYRSID</sequence>
<name>A0A5B7IND0_PORTR</name>
<evidence type="ECO:0000256" key="1">
    <source>
        <dbReference type="SAM" id="Phobius"/>
    </source>
</evidence>
<keyword evidence="1" id="KW-0472">Membrane</keyword>
<organism evidence="2 3">
    <name type="scientific">Portunus trituberculatus</name>
    <name type="common">Swimming crab</name>
    <name type="synonym">Neptunus trituberculatus</name>
    <dbReference type="NCBI Taxonomy" id="210409"/>
    <lineage>
        <taxon>Eukaryota</taxon>
        <taxon>Metazoa</taxon>
        <taxon>Ecdysozoa</taxon>
        <taxon>Arthropoda</taxon>
        <taxon>Crustacea</taxon>
        <taxon>Multicrustacea</taxon>
        <taxon>Malacostraca</taxon>
        <taxon>Eumalacostraca</taxon>
        <taxon>Eucarida</taxon>
        <taxon>Decapoda</taxon>
        <taxon>Pleocyemata</taxon>
        <taxon>Brachyura</taxon>
        <taxon>Eubrachyura</taxon>
        <taxon>Portunoidea</taxon>
        <taxon>Portunidae</taxon>
        <taxon>Portuninae</taxon>
        <taxon>Portunus</taxon>
    </lineage>
</organism>
<reference evidence="2 3" key="1">
    <citation type="submission" date="2019-05" db="EMBL/GenBank/DDBJ databases">
        <title>Another draft genome of Portunus trituberculatus and its Hox gene families provides insights of decapod evolution.</title>
        <authorList>
            <person name="Jeong J.-H."/>
            <person name="Song I."/>
            <person name="Kim S."/>
            <person name="Choi T."/>
            <person name="Kim D."/>
            <person name="Ryu S."/>
            <person name="Kim W."/>
        </authorList>
    </citation>
    <scope>NUCLEOTIDE SEQUENCE [LARGE SCALE GENOMIC DNA]</scope>
    <source>
        <tissue evidence="2">Muscle</tissue>
    </source>
</reference>
<keyword evidence="1" id="KW-0812">Transmembrane</keyword>
<dbReference type="Proteomes" id="UP000324222">
    <property type="component" value="Unassembled WGS sequence"/>
</dbReference>
<comment type="caution">
    <text evidence="2">The sequence shown here is derived from an EMBL/GenBank/DDBJ whole genome shotgun (WGS) entry which is preliminary data.</text>
</comment>
<proteinExistence type="predicted"/>
<gene>
    <name evidence="2" type="ORF">E2C01_078658</name>
</gene>
<keyword evidence="3" id="KW-1185">Reference proteome</keyword>
<dbReference type="OrthoDB" id="10576483at2759"/>
<evidence type="ECO:0000313" key="2">
    <source>
        <dbReference type="EMBL" id="MPC83935.1"/>
    </source>
</evidence>